<evidence type="ECO:0000259" key="7">
    <source>
        <dbReference type="PROSITE" id="PS50850"/>
    </source>
</evidence>
<feature type="compositionally biased region" description="Basic and acidic residues" evidence="5">
    <location>
        <begin position="106"/>
        <end position="118"/>
    </location>
</feature>
<feature type="transmembrane region" description="Helical" evidence="6">
    <location>
        <begin position="51"/>
        <end position="74"/>
    </location>
</feature>
<comment type="subcellular location">
    <subcellularLocation>
        <location evidence="1">Membrane</location>
        <topology evidence="1">Multi-pass membrane protein</topology>
    </subcellularLocation>
</comment>
<keyword evidence="3 6" id="KW-1133">Transmembrane helix</keyword>
<dbReference type="AlphaFoldDB" id="A0AAN8X1A6"/>
<dbReference type="PROSITE" id="PS50850">
    <property type="entry name" value="MFS"/>
    <property type="match status" value="1"/>
</dbReference>
<name>A0AAN8X1A6_HALRR</name>
<reference evidence="8 9" key="1">
    <citation type="submission" date="2023-11" db="EMBL/GenBank/DDBJ databases">
        <title>Halocaridina rubra genome assembly.</title>
        <authorList>
            <person name="Smith C."/>
        </authorList>
    </citation>
    <scope>NUCLEOTIDE SEQUENCE [LARGE SCALE GENOMIC DNA]</scope>
    <source>
        <strain evidence="8">EP-1</strain>
        <tissue evidence="8">Whole</tissue>
    </source>
</reference>
<dbReference type="EMBL" id="JAXCGZ010009828">
    <property type="protein sequence ID" value="KAK7076140.1"/>
    <property type="molecule type" value="Genomic_DNA"/>
</dbReference>
<evidence type="ECO:0000313" key="8">
    <source>
        <dbReference type="EMBL" id="KAK7076140.1"/>
    </source>
</evidence>
<feature type="domain" description="Major facilitator superfamily (MFS) profile" evidence="7">
    <location>
        <begin position="1"/>
        <end position="118"/>
    </location>
</feature>
<evidence type="ECO:0000256" key="6">
    <source>
        <dbReference type="SAM" id="Phobius"/>
    </source>
</evidence>
<evidence type="ECO:0000256" key="5">
    <source>
        <dbReference type="SAM" id="MobiDB-lite"/>
    </source>
</evidence>
<keyword evidence="9" id="KW-1185">Reference proteome</keyword>
<dbReference type="Gene3D" id="1.20.1250.20">
    <property type="entry name" value="MFS general substrate transporter like domains"/>
    <property type="match status" value="1"/>
</dbReference>
<evidence type="ECO:0000256" key="1">
    <source>
        <dbReference type="ARBA" id="ARBA00004141"/>
    </source>
</evidence>
<proteinExistence type="predicted"/>
<evidence type="ECO:0000313" key="9">
    <source>
        <dbReference type="Proteomes" id="UP001381693"/>
    </source>
</evidence>
<evidence type="ECO:0000256" key="4">
    <source>
        <dbReference type="ARBA" id="ARBA00023136"/>
    </source>
</evidence>
<dbReference type="InterPro" id="IPR020846">
    <property type="entry name" value="MFS_dom"/>
</dbReference>
<dbReference type="PANTHER" id="PTHR24064">
    <property type="entry name" value="SOLUTE CARRIER FAMILY 22 MEMBER"/>
    <property type="match status" value="1"/>
</dbReference>
<comment type="caution">
    <text evidence="8">The sequence shown here is derived from an EMBL/GenBank/DDBJ whole genome shotgun (WGS) entry which is preliminary data.</text>
</comment>
<dbReference type="GO" id="GO:0016020">
    <property type="term" value="C:membrane"/>
    <property type="evidence" value="ECO:0007669"/>
    <property type="project" value="UniProtKB-SubCell"/>
</dbReference>
<accession>A0AAN8X1A6</accession>
<feature type="compositionally biased region" description="Basic and acidic residues" evidence="5">
    <location>
        <begin position="79"/>
        <end position="97"/>
    </location>
</feature>
<protein>
    <recommendedName>
        <fullName evidence="7">Major facilitator superfamily (MFS) profile domain-containing protein</fullName>
    </recommendedName>
</protein>
<sequence length="118" mass="12689">MAITGAFHLAWMFTAELFPTKYRSLAVGLAGVKARVGSICSPYINDILGEIVVWAPSALFGIVSLIAAGLSLLLPDTKGRDLPESNEFDSKENDKRNGTTSYHLSAVDREKETSPSSS</sequence>
<keyword evidence="2 6" id="KW-0812">Transmembrane</keyword>
<gene>
    <name evidence="8" type="ORF">SK128_010364</name>
</gene>
<dbReference type="GO" id="GO:0022857">
    <property type="term" value="F:transmembrane transporter activity"/>
    <property type="evidence" value="ECO:0007669"/>
    <property type="project" value="InterPro"/>
</dbReference>
<evidence type="ECO:0000256" key="2">
    <source>
        <dbReference type="ARBA" id="ARBA00022692"/>
    </source>
</evidence>
<keyword evidence="4 6" id="KW-0472">Membrane</keyword>
<dbReference type="SUPFAM" id="SSF103473">
    <property type="entry name" value="MFS general substrate transporter"/>
    <property type="match status" value="1"/>
</dbReference>
<dbReference type="Proteomes" id="UP001381693">
    <property type="component" value="Unassembled WGS sequence"/>
</dbReference>
<dbReference type="InterPro" id="IPR036259">
    <property type="entry name" value="MFS_trans_sf"/>
</dbReference>
<feature type="region of interest" description="Disordered" evidence="5">
    <location>
        <begin position="79"/>
        <end position="118"/>
    </location>
</feature>
<evidence type="ECO:0000256" key="3">
    <source>
        <dbReference type="ARBA" id="ARBA00022989"/>
    </source>
</evidence>
<organism evidence="8 9">
    <name type="scientific">Halocaridina rubra</name>
    <name type="common">Hawaiian red shrimp</name>
    <dbReference type="NCBI Taxonomy" id="373956"/>
    <lineage>
        <taxon>Eukaryota</taxon>
        <taxon>Metazoa</taxon>
        <taxon>Ecdysozoa</taxon>
        <taxon>Arthropoda</taxon>
        <taxon>Crustacea</taxon>
        <taxon>Multicrustacea</taxon>
        <taxon>Malacostraca</taxon>
        <taxon>Eumalacostraca</taxon>
        <taxon>Eucarida</taxon>
        <taxon>Decapoda</taxon>
        <taxon>Pleocyemata</taxon>
        <taxon>Caridea</taxon>
        <taxon>Atyoidea</taxon>
        <taxon>Atyidae</taxon>
        <taxon>Halocaridina</taxon>
    </lineage>
</organism>